<dbReference type="SMART" id="SM00388">
    <property type="entry name" value="HisKA"/>
    <property type="match status" value="1"/>
</dbReference>
<dbReference type="Pfam" id="PF00072">
    <property type="entry name" value="Response_reg"/>
    <property type="match status" value="1"/>
</dbReference>
<dbReference type="InterPro" id="IPR003594">
    <property type="entry name" value="HATPase_dom"/>
</dbReference>
<dbReference type="Gene3D" id="3.30.450.350">
    <property type="entry name" value="CHASE domain"/>
    <property type="match status" value="1"/>
</dbReference>
<evidence type="ECO:0000259" key="13">
    <source>
        <dbReference type="PROSITE" id="PS50110"/>
    </source>
</evidence>
<dbReference type="eggNOG" id="COG2205">
    <property type="taxonomic scope" value="Bacteria"/>
</dbReference>
<evidence type="ECO:0000256" key="3">
    <source>
        <dbReference type="ARBA" id="ARBA00012438"/>
    </source>
</evidence>
<reference evidence="14 15" key="1">
    <citation type="journal article" date="2011" name="J. Bacteriol.">
        <title>Genome sequence of Methyloversatilis universalis FAM5T, a methylotrophic representative of the order Rhodocyclales.</title>
        <authorList>
            <person name="Kittichotirat W."/>
            <person name="Good N.M."/>
            <person name="Hall R."/>
            <person name="Bringel F."/>
            <person name="Lajus A."/>
            <person name="Medigue C."/>
            <person name="Smalley N.E."/>
            <person name="Beck D."/>
            <person name="Bumgarner R."/>
            <person name="Vuilleumier S."/>
            <person name="Kalyuzhnaya M.G."/>
        </authorList>
    </citation>
    <scope>NUCLEOTIDE SEQUENCE [LARGE SCALE GENOMIC DNA]</scope>
    <source>
        <strain evidence="15">ATCC BAA-1314 / JCM 13912 / FAM5</strain>
    </source>
</reference>
<feature type="modified residue" description="4-aspartylphosphate" evidence="10">
    <location>
        <position position="687"/>
    </location>
</feature>
<dbReference type="CDD" id="cd00082">
    <property type="entry name" value="HisKA"/>
    <property type="match status" value="1"/>
</dbReference>
<dbReference type="PROSITE" id="PS50109">
    <property type="entry name" value="HIS_KIN"/>
    <property type="match status" value="1"/>
</dbReference>
<keyword evidence="7 14" id="KW-0418">Kinase</keyword>
<sequence>MSNISKDIVAKDVSARSRWPLLLALCVLVAGLALTFRASRLLQEVAADRAQAELEAQASALVRELTLAIDLSLESLYSVRAYIRAQDEPESERFARFVAADAATHPGTLALGWAPRVTEGGRAAFERWLSQRTGRAETIHEETGHGLKRALPAHEVYFPVHSLATREGDSLGAGLDMASVKGRQDAITRTLRSSEPSALKVRRADAWGPDGDQVTQAFLRVDVAPVTGGVDEPAGVAFGVFSVGALFRSVLAAADPGVRIWVFDRSAPAVEQRLYGLAVNDDPASIDDFLATRALGEPLVERVVRFADREWVMYLQPGVDPGLLARLGLPLAGLVGGVVVTVLLSLYLFVALARGRQLAWLSGRVGAMQRDLTREQVDAALERSLREQADAAASARSHFLQTASHDVRQPLHALGLYVNLLGERPALAADPSFMARLHSAADGLQGLFDALLDLGRLEAGALQPLPRVFDPSALLNRLADEAEALAHRRGLVLLRRLEPVTVLSDPLLLERAVRNLLVNALRCTDRGWVALRCVRRGGEVRISVIDSGPGIAADRRAHLFEPHLRGRRTEGQGEGLGLGLSIVRQMCGLLGHRFTLHSRPGRGSAFSLVLSCAADAQVAAEPLPASSDAVDAALPAFKIWLVDDDALVRDASARQLEQWGVRVRTFACGAELRAALDGPPPDAMLADCHLPDADGRALIAEVRARFGEALPALLLTGDSTVPAGAGLPVLRKPLNPLKLKSALNALQAGPVSRSA</sequence>
<dbReference type="SMART" id="SM00448">
    <property type="entry name" value="REC"/>
    <property type="match status" value="1"/>
</dbReference>
<evidence type="ECO:0000256" key="7">
    <source>
        <dbReference type="ARBA" id="ARBA00022777"/>
    </source>
</evidence>
<dbReference type="SUPFAM" id="SSF55874">
    <property type="entry name" value="ATPase domain of HSP90 chaperone/DNA topoisomerase II/histidine kinase"/>
    <property type="match status" value="1"/>
</dbReference>
<dbReference type="Gene3D" id="1.10.287.130">
    <property type="match status" value="1"/>
</dbReference>
<evidence type="ECO:0000313" key="14">
    <source>
        <dbReference type="EMBL" id="EGK72044.1"/>
    </source>
</evidence>
<keyword evidence="6 11" id="KW-0812">Transmembrane</keyword>
<accession>F5RBM2</accession>
<name>F5RBM2_METUF</name>
<dbReference type="InterPro" id="IPR036097">
    <property type="entry name" value="HisK_dim/P_sf"/>
</dbReference>
<evidence type="ECO:0000256" key="5">
    <source>
        <dbReference type="ARBA" id="ARBA00022679"/>
    </source>
</evidence>
<dbReference type="InterPro" id="IPR004358">
    <property type="entry name" value="Sig_transdc_His_kin-like_C"/>
</dbReference>
<comment type="subcellular location">
    <subcellularLocation>
        <location evidence="2">Membrane</location>
    </subcellularLocation>
</comment>
<keyword evidence="5" id="KW-0808">Transferase</keyword>
<feature type="transmembrane region" description="Helical" evidence="11">
    <location>
        <begin position="327"/>
        <end position="350"/>
    </location>
</feature>
<dbReference type="InterPro" id="IPR006189">
    <property type="entry name" value="CHASE_dom"/>
</dbReference>
<evidence type="ECO:0000256" key="6">
    <source>
        <dbReference type="ARBA" id="ARBA00022692"/>
    </source>
</evidence>
<dbReference type="GO" id="GO:0009927">
    <property type="term" value="F:histidine phosphotransfer kinase activity"/>
    <property type="evidence" value="ECO:0007669"/>
    <property type="project" value="TreeGrafter"/>
</dbReference>
<keyword evidence="15" id="KW-1185">Reference proteome</keyword>
<dbReference type="PANTHER" id="PTHR43047:SF9">
    <property type="entry name" value="HISTIDINE KINASE"/>
    <property type="match status" value="1"/>
</dbReference>
<dbReference type="Pfam" id="PF02518">
    <property type="entry name" value="HATPase_c"/>
    <property type="match status" value="1"/>
</dbReference>
<dbReference type="Gene3D" id="3.40.50.2300">
    <property type="match status" value="1"/>
</dbReference>
<protein>
    <recommendedName>
        <fullName evidence="3">histidine kinase</fullName>
        <ecNumber evidence="3">2.7.13.3</ecNumber>
    </recommendedName>
</protein>
<evidence type="ECO:0000256" key="8">
    <source>
        <dbReference type="ARBA" id="ARBA00022989"/>
    </source>
</evidence>
<dbReference type="SMART" id="SM01079">
    <property type="entry name" value="CHASE"/>
    <property type="match status" value="1"/>
</dbReference>
<dbReference type="EC" id="2.7.13.3" evidence="3"/>
<comment type="catalytic activity">
    <reaction evidence="1">
        <text>ATP + protein L-histidine = ADP + protein N-phospho-L-histidine.</text>
        <dbReference type="EC" id="2.7.13.3"/>
    </reaction>
</comment>
<dbReference type="InterPro" id="IPR042240">
    <property type="entry name" value="CHASE_sf"/>
</dbReference>
<evidence type="ECO:0000256" key="2">
    <source>
        <dbReference type="ARBA" id="ARBA00004370"/>
    </source>
</evidence>
<dbReference type="Pfam" id="PF03924">
    <property type="entry name" value="CHASE"/>
    <property type="match status" value="1"/>
</dbReference>
<dbReference type="AlphaFoldDB" id="F5RBM2"/>
<evidence type="ECO:0000256" key="11">
    <source>
        <dbReference type="SAM" id="Phobius"/>
    </source>
</evidence>
<evidence type="ECO:0000259" key="12">
    <source>
        <dbReference type="PROSITE" id="PS50109"/>
    </source>
</evidence>
<evidence type="ECO:0000313" key="15">
    <source>
        <dbReference type="Proteomes" id="UP000005019"/>
    </source>
</evidence>
<dbReference type="CDD" id="cd00156">
    <property type="entry name" value="REC"/>
    <property type="match status" value="1"/>
</dbReference>
<feature type="domain" description="Response regulatory" evidence="13">
    <location>
        <begin position="638"/>
        <end position="747"/>
    </location>
</feature>
<organism evidence="14 15">
    <name type="scientific">Methyloversatilis universalis (strain ATCC BAA-1314 / DSM 25237 / JCM 13912 / CCUG 52030 / FAM5)</name>
    <dbReference type="NCBI Taxonomy" id="1000565"/>
    <lineage>
        <taxon>Bacteria</taxon>
        <taxon>Pseudomonadati</taxon>
        <taxon>Pseudomonadota</taxon>
        <taxon>Betaproteobacteria</taxon>
        <taxon>Nitrosomonadales</taxon>
        <taxon>Sterolibacteriaceae</taxon>
        <taxon>Methyloversatilis</taxon>
    </lineage>
</organism>
<dbReference type="SUPFAM" id="SSF52172">
    <property type="entry name" value="CheY-like"/>
    <property type="match status" value="1"/>
</dbReference>
<dbReference type="Gene3D" id="3.30.565.10">
    <property type="entry name" value="Histidine kinase-like ATPase, C-terminal domain"/>
    <property type="match status" value="1"/>
</dbReference>
<dbReference type="EMBL" id="AFHG01000044">
    <property type="protein sequence ID" value="EGK72044.1"/>
    <property type="molecule type" value="Genomic_DNA"/>
</dbReference>
<keyword evidence="4 10" id="KW-0597">Phosphoprotein</keyword>
<dbReference type="SUPFAM" id="SSF47384">
    <property type="entry name" value="Homodimeric domain of signal transducing histidine kinase"/>
    <property type="match status" value="1"/>
</dbReference>
<evidence type="ECO:0000256" key="9">
    <source>
        <dbReference type="ARBA" id="ARBA00023136"/>
    </source>
</evidence>
<dbReference type="GO" id="GO:0005886">
    <property type="term" value="C:plasma membrane"/>
    <property type="evidence" value="ECO:0007669"/>
    <property type="project" value="TreeGrafter"/>
</dbReference>
<dbReference type="InterPro" id="IPR003661">
    <property type="entry name" value="HisK_dim/P_dom"/>
</dbReference>
<dbReference type="InterPro" id="IPR001789">
    <property type="entry name" value="Sig_transdc_resp-reg_receiver"/>
</dbReference>
<dbReference type="Pfam" id="PF00512">
    <property type="entry name" value="HisKA"/>
    <property type="match status" value="1"/>
</dbReference>
<feature type="domain" description="Histidine kinase" evidence="12">
    <location>
        <begin position="402"/>
        <end position="614"/>
    </location>
</feature>
<evidence type="ECO:0000256" key="4">
    <source>
        <dbReference type="ARBA" id="ARBA00022553"/>
    </source>
</evidence>
<proteinExistence type="predicted"/>
<evidence type="ECO:0000256" key="10">
    <source>
        <dbReference type="PROSITE-ProRule" id="PRU00169"/>
    </source>
</evidence>
<dbReference type="Proteomes" id="UP000005019">
    <property type="component" value="Unassembled WGS sequence"/>
</dbReference>
<comment type="caution">
    <text evidence="14">The sequence shown here is derived from an EMBL/GenBank/DDBJ whole genome shotgun (WGS) entry which is preliminary data.</text>
</comment>
<dbReference type="PANTHER" id="PTHR43047">
    <property type="entry name" value="TWO-COMPONENT HISTIDINE PROTEIN KINASE"/>
    <property type="match status" value="1"/>
</dbReference>
<dbReference type="PROSITE" id="PS50110">
    <property type="entry name" value="RESPONSE_REGULATORY"/>
    <property type="match status" value="1"/>
</dbReference>
<dbReference type="SMART" id="SM00387">
    <property type="entry name" value="HATPase_c"/>
    <property type="match status" value="1"/>
</dbReference>
<dbReference type="STRING" id="1000565.METUNv1_01822"/>
<gene>
    <name evidence="14" type="ORF">METUNv1_01822</name>
</gene>
<dbReference type="PRINTS" id="PR00344">
    <property type="entry name" value="BCTRLSENSOR"/>
</dbReference>
<keyword evidence="8 11" id="KW-1133">Transmembrane helix</keyword>
<evidence type="ECO:0000256" key="1">
    <source>
        <dbReference type="ARBA" id="ARBA00000085"/>
    </source>
</evidence>
<dbReference type="GO" id="GO:0000155">
    <property type="term" value="F:phosphorelay sensor kinase activity"/>
    <property type="evidence" value="ECO:0007669"/>
    <property type="project" value="InterPro"/>
</dbReference>
<keyword evidence="9 11" id="KW-0472">Membrane</keyword>
<dbReference type="InterPro" id="IPR005467">
    <property type="entry name" value="His_kinase_dom"/>
</dbReference>
<dbReference type="InterPro" id="IPR036890">
    <property type="entry name" value="HATPase_C_sf"/>
</dbReference>
<dbReference type="InterPro" id="IPR011006">
    <property type="entry name" value="CheY-like_superfamily"/>
</dbReference>